<keyword evidence="3" id="KW-0067">ATP-binding</keyword>
<dbReference type="Gene3D" id="3.30.1360.40">
    <property type="match status" value="1"/>
</dbReference>
<dbReference type="Gene3D" id="2.40.100.10">
    <property type="entry name" value="Cyclophilin-like"/>
    <property type="match status" value="1"/>
</dbReference>
<dbReference type="Pfam" id="PF02682">
    <property type="entry name" value="CT_C_D"/>
    <property type="match status" value="1"/>
</dbReference>
<sequence length="252" mass="27521">MDESVSGARLLVAGEYGLVIEFKAEISPAINGLVQQLAGLIGRSVVKGVIEVVPTYRTVMVYFDPLVITRQELSGFIRPMLQNMNPHNTQSRETKTVYVPVCYGGVLGPDLDYVARYTGLPAEEVITVHTATSYRVYMLGFTPGFPYLGGLSAQLAVPRQEKPRAKVPPGSVGIGGSQTGLYPVESPGEWWLIGRTPVKVFNPKAKQPFLLSPGDSLHFYAITVDEYFGIRREVAAGTYVPRICFDSECNAS</sequence>
<evidence type="ECO:0000256" key="2">
    <source>
        <dbReference type="ARBA" id="ARBA00022801"/>
    </source>
</evidence>
<dbReference type="InterPro" id="IPR003833">
    <property type="entry name" value="CT_C_D"/>
</dbReference>
<dbReference type="Proteomes" id="UP000216052">
    <property type="component" value="Chromosome"/>
</dbReference>
<dbReference type="InterPro" id="IPR010016">
    <property type="entry name" value="PxpB"/>
</dbReference>
<name>A0ABZ3J8S2_SPOA4</name>
<dbReference type="GO" id="GO:0017168">
    <property type="term" value="F:5-oxoprolinase (ATP-hydrolyzing) activity"/>
    <property type="evidence" value="ECO:0007669"/>
    <property type="project" value="UniProtKB-EC"/>
</dbReference>
<dbReference type="PANTHER" id="PTHR34698">
    <property type="entry name" value="5-OXOPROLINASE SUBUNIT B"/>
    <property type="match status" value="1"/>
</dbReference>
<feature type="domain" description="Carboxyltransferase" evidence="4">
    <location>
        <begin position="8"/>
        <end position="211"/>
    </location>
</feature>
<proteinExistence type="predicted"/>
<evidence type="ECO:0000256" key="1">
    <source>
        <dbReference type="ARBA" id="ARBA00022741"/>
    </source>
</evidence>
<evidence type="ECO:0000313" key="6">
    <source>
        <dbReference type="Proteomes" id="UP000216052"/>
    </source>
</evidence>
<protein>
    <submittedName>
        <fullName evidence="5">5-oxoprolinase subunit B</fullName>
        <ecNumber evidence="5">3.5.2.9</ecNumber>
    </submittedName>
</protein>
<accession>A0ABZ3J8S2</accession>
<dbReference type="SUPFAM" id="SSF160467">
    <property type="entry name" value="PH0987 N-terminal domain-like"/>
    <property type="match status" value="1"/>
</dbReference>
<dbReference type="InterPro" id="IPR029000">
    <property type="entry name" value="Cyclophilin-like_dom_sf"/>
</dbReference>
<keyword evidence="6" id="KW-1185">Reference proteome</keyword>
<dbReference type="RefSeq" id="WP_093793998.1">
    <property type="nucleotide sequence ID" value="NZ_CP155571.1"/>
</dbReference>
<dbReference type="EMBL" id="CP155571">
    <property type="protein sequence ID" value="XFO74792.1"/>
    <property type="molecule type" value="Genomic_DNA"/>
</dbReference>
<gene>
    <name evidence="5" type="primary">pxpB_4</name>
    <name evidence="5" type="ORF">SPACI_049030</name>
</gene>
<dbReference type="NCBIfam" id="TIGR00370">
    <property type="entry name" value="5-oxoprolinase subunit PxpB"/>
    <property type="match status" value="1"/>
</dbReference>
<keyword evidence="1" id="KW-0547">Nucleotide-binding</keyword>
<reference evidence="5" key="1">
    <citation type="submission" date="2024-05" db="EMBL/GenBank/DDBJ databases">
        <title>Isolation and characterization of Sporomusa carbonis sp. nov., a carboxydotrophic hydrogenogen in the genus of Sporomusa isolated from a charcoal burning pile.</title>
        <authorList>
            <person name="Boeer T."/>
            <person name="Rosenbaum F."/>
            <person name="Eysell L."/>
            <person name="Mueller V."/>
            <person name="Daniel R."/>
            <person name="Poehlein A."/>
        </authorList>
    </citation>
    <scope>NUCLEOTIDE SEQUENCE [LARGE SCALE GENOMIC DNA]</scope>
    <source>
        <strain evidence="5">DSM 3132</strain>
    </source>
</reference>
<dbReference type="PANTHER" id="PTHR34698:SF2">
    <property type="entry name" value="5-OXOPROLINASE SUBUNIT B"/>
    <property type="match status" value="1"/>
</dbReference>
<dbReference type="EC" id="3.5.2.9" evidence="5"/>
<evidence type="ECO:0000259" key="4">
    <source>
        <dbReference type="SMART" id="SM00796"/>
    </source>
</evidence>
<organism evidence="5 6">
    <name type="scientific">Sporomusa acidovorans (strain ATCC 49682 / DSM 3132 / Mol)</name>
    <dbReference type="NCBI Taxonomy" id="1123286"/>
    <lineage>
        <taxon>Bacteria</taxon>
        <taxon>Bacillati</taxon>
        <taxon>Bacillota</taxon>
        <taxon>Negativicutes</taxon>
        <taxon>Selenomonadales</taxon>
        <taxon>Sporomusaceae</taxon>
        <taxon>Sporomusa</taxon>
    </lineage>
</organism>
<evidence type="ECO:0000313" key="5">
    <source>
        <dbReference type="EMBL" id="XFO74792.1"/>
    </source>
</evidence>
<keyword evidence="2 5" id="KW-0378">Hydrolase</keyword>
<evidence type="ECO:0000256" key="3">
    <source>
        <dbReference type="ARBA" id="ARBA00022840"/>
    </source>
</evidence>
<dbReference type="SMART" id="SM00796">
    <property type="entry name" value="AHS1"/>
    <property type="match status" value="1"/>
</dbReference>
<dbReference type="SUPFAM" id="SSF50891">
    <property type="entry name" value="Cyclophilin-like"/>
    <property type="match status" value="1"/>
</dbReference>